<keyword evidence="1" id="KW-1133">Transmembrane helix</keyword>
<accession>A0A8S9QRQ0</accession>
<reference evidence="2" key="1">
    <citation type="submission" date="2019-12" db="EMBL/GenBank/DDBJ databases">
        <title>Genome sequencing and annotation of Brassica cretica.</title>
        <authorList>
            <person name="Studholme D.J."/>
            <person name="Sarris P."/>
        </authorList>
    </citation>
    <scope>NUCLEOTIDE SEQUENCE</scope>
    <source>
        <strain evidence="2">PFS-109/04</strain>
        <tissue evidence="2">Leaf</tissue>
    </source>
</reference>
<organism evidence="2 3">
    <name type="scientific">Brassica cretica</name>
    <name type="common">Mustard</name>
    <dbReference type="NCBI Taxonomy" id="69181"/>
    <lineage>
        <taxon>Eukaryota</taxon>
        <taxon>Viridiplantae</taxon>
        <taxon>Streptophyta</taxon>
        <taxon>Embryophyta</taxon>
        <taxon>Tracheophyta</taxon>
        <taxon>Spermatophyta</taxon>
        <taxon>Magnoliopsida</taxon>
        <taxon>eudicotyledons</taxon>
        <taxon>Gunneridae</taxon>
        <taxon>Pentapetalae</taxon>
        <taxon>rosids</taxon>
        <taxon>malvids</taxon>
        <taxon>Brassicales</taxon>
        <taxon>Brassicaceae</taxon>
        <taxon>Brassiceae</taxon>
        <taxon>Brassica</taxon>
    </lineage>
</organism>
<dbReference type="Proteomes" id="UP000712600">
    <property type="component" value="Unassembled WGS sequence"/>
</dbReference>
<feature type="transmembrane region" description="Helical" evidence="1">
    <location>
        <begin position="25"/>
        <end position="46"/>
    </location>
</feature>
<evidence type="ECO:0000256" key="1">
    <source>
        <dbReference type="SAM" id="Phobius"/>
    </source>
</evidence>
<keyword evidence="1" id="KW-0472">Membrane</keyword>
<dbReference type="AlphaFoldDB" id="A0A8S9QRQ0"/>
<evidence type="ECO:0000313" key="2">
    <source>
        <dbReference type="EMBL" id="KAF3555534.1"/>
    </source>
</evidence>
<comment type="caution">
    <text evidence="2">The sequence shown here is derived from an EMBL/GenBank/DDBJ whole genome shotgun (WGS) entry which is preliminary data.</text>
</comment>
<protein>
    <submittedName>
        <fullName evidence="2">Uncharacterized protein</fullName>
    </submittedName>
</protein>
<keyword evidence="1" id="KW-0812">Transmembrane</keyword>
<sequence length="189" mass="20930">MFSERFDGRDGIATVLRSSDDHIDYAAATVVALLILTSSAFFTRLVSLERVFRLRSLIVSRDAVRVADEVFYAGYFSDFSCKQFCGQPCAENFTVNGFDGRDGIATVLRSSDDHIDYAAATVVALLILPSSAFFTRLVSLERVFRLRSLIVSRDAVRVADEVFYAGYFGDFSCKQFCGQPCAENFAVNG</sequence>
<dbReference type="EMBL" id="QGKX02000996">
    <property type="protein sequence ID" value="KAF3555534.1"/>
    <property type="molecule type" value="Genomic_DNA"/>
</dbReference>
<feature type="transmembrane region" description="Helical" evidence="1">
    <location>
        <begin position="117"/>
        <end position="138"/>
    </location>
</feature>
<gene>
    <name evidence="2" type="ORF">F2Q69_00013433</name>
</gene>
<proteinExistence type="predicted"/>
<evidence type="ECO:0000313" key="3">
    <source>
        <dbReference type="Proteomes" id="UP000712600"/>
    </source>
</evidence>
<name>A0A8S9QRQ0_BRACR</name>